<accession>A0A926KXR7</accession>
<dbReference type="Proteomes" id="UP000650466">
    <property type="component" value="Unassembled WGS sequence"/>
</dbReference>
<evidence type="ECO:0000313" key="1">
    <source>
        <dbReference type="EMBL" id="MBD0384203.1"/>
    </source>
</evidence>
<organism evidence="1 2">
    <name type="scientific">Paenibacillus sedimenti</name>
    <dbReference type="NCBI Taxonomy" id="2770274"/>
    <lineage>
        <taxon>Bacteria</taxon>
        <taxon>Bacillati</taxon>
        <taxon>Bacillota</taxon>
        <taxon>Bacilli</taxon>
        <taxon>Bacillales</taxon>
        <taxon>Paenibacillaceae</taxon>
        <taxon>Paenibacillus</taxon>
    </lineage>
</organism>
<dbReference type="AlphaFoldDB" id="A0A926KXR7"/>
<keyword evidence="2" id="KW-1185">Reference proteome</keyword>
<name>A0A926KXR7_9BACL</name>
<gene>
    <name evidence="1" type="ORF">ICC18_29575</name>
</gene>
<evidence type="ECO:0000313" key="2">
    <source>
        <dbReference type="Proteomes" id="UP000650466"/>
    </source>
</evidence>
<comment type="caution">
    <text evidence="1">The sequence shown here is derived from an EMBL/GenBank/DDBJ whole genome shotgun (WGS) entry which is preliminary data.</text>
</comment>
<protein>
    <submittedName>
        <fullName evidence="1">Uncharacterized protein</fullName>
    </submittedName>
</protein>
<dbReference type="EMBL" id="JACVVD010000017">
    <property type="protein sequence ID" value="MBD0384203.1"/>
    <property type="molecule type" value="Genomic_DNA"/>
</dbReference>
<dbReference type="RefSeq" id="WP_188177984.1">
    <property type="nucleotide sequence ID" value="NZ_JACVVD010000017.1"/>
</dbReference>
<proteinExistence type="predicted"/>
<reference evidence="1" key="1">
    <citation type="submission" date="2020-09" db="EMBL/GenBank/DDBJ databases">
        <title>Draft Genome Sequence of Paenibacillus sp. WST5.</title>
        <authorList>
            <person name="Bao Z."/>
        </authorList>
    </citation>
    <scope>NUCLEOTIDE SEQUENCE</scope>
    <source>
        <strain evidence="1">WST5</strain>
    </source>
</reference>
<sequence>MKPKELKRIVYQNVTVPDQFKERIQKNLEFTIQETDFSEERLNQLVCWMLSDGEEE</sequence>